<gene>
    <name evidence="2" type="ORF">NCTC7807_05881</name>
</gene>
<protein>
    <submittedName>
        <fullName evidence="2">Gas vesicle synthesis protein</fullName>
    </submittedName>
</protein>
<dbReference type="AlphaFoldDB" id="A0A380PBW0"/>
<dbReference type="Pfam" id="PF05800">
    <property type="entry name" value="GvpO"/>
    <property type="match status" value="1"/>
</dbReference>
<feature type="compositionally biased region" description="Basic and acidic residues" evidence="1">
    <location>
        <begin position="18"/>
        <end position="27"/>
    </location>
</feature>
<dbReference type="InterPro" id="IPR008634">
    <property type="entry name" value="Gas-vesicle_GvpO"/>
</dbReference>
<evidence type="ECO:0000256" key="1">
    <source>
        <dbReference type="SAM" id="MobiDB-lite"/>
    </source>
</evidence>
<dbReference type="RefSeq" id="WP_100452804.1">
    <property type="nucleotide sequence ID" value="NZ_UHID01000009.1"/>
</dbReference>
<dbReference type="EMBL" id="UHID01000009">
    <property type="protein sequence ID" value="SUP62709.1"/>
    <property type="molecule type" value="Genomic_DNA"/>
</dbReference>
<proteinExistence type="predicted"/>
<accession>A0A380PBW0</accession>
<dbReference type="Proteomes" id="UP000254150">
    <property type="component" value="Unassembled WGS sequence"/>
</dbReference>
<organism evidence="2 3">
    <name type="scientific">Streptomyces griseus</name>
    <dbReference type="NCBI Taxonomy" id="1911"/>
    <lineage>
        <taxon>Bacteria</taxon>
        <taxon>Bacillati</taxon>
        <taxon>Actinomycetota</taxon>
        <taxon>Actinomycetes</taxon>
        <taxon>Kitasatosporales</taxon>
        <taxon>Streptomycetaceae</taxon>
        <taxon>Streptomyces</taxon>
    </lineage>
</organism>
<evidence type="ECO:0000313" key="3">
    <source>
        <dbReference type="Proteomes" id="UP000254150"/>
    </source>
</evidence>
<dbReference type="GeneID" id="95071938"/>
<feature type="region of interest" description="Disordered" evidence="1">
    <location>
        <begin position="1"/>
        <end position="27"/>
    </location>
</feature>
<dbReference type="GO" id="GO:0031412">
    <property type="term" value="P:gas vesicle organization"/>
    <property type="evidence" value="ECO:0007669"/>
    <property type="project" value="InterPro"/>
</dbReference>
<sequence length="108" mass="11991">MAEQHTKPARRSTASKGSRKESVRGARAAAEHACESLTDLIGHCTEGVSAVRRAEEHSGWRVDVDVLEVPRIPDTTSLLATYEVELDGDGELLEYRRVRRYRRGAADT</sequence>
<evidence type="ECO:0000313" key="2">
    <source>
        <dbReference type="EMBL" id="SUP62709.1"/>
    </source>
</evidence>
<reference evidence="2 3" key="1">
    <citation type="submission" date="2018-06" db="EMBL/GenBank/DDBJ databases">
        <authorList>
            <consortium name="Pathogen Informatics"/>
            <person name="Doyle S."/>
        </authorList>
    </citation>
    <scope>NUCLEOTIDE SEQUENCE [LARGE SCALE GENOMIC DNA]</scope>
    <source>
        <strain evidence="2 3">NCTC7807</strain>
    </source>
</reference>
<dbReference type="PIRSF" id="PIRSF028743">
    <property type="entry name" value="GvpO_protein"/>
    <property type="match status" value="1"/>
</dbReference>
<name>A0A380PBW0_STRGR</name>